<gene>
    <name evidence="3" type="ORF">DX914_07400</name>
</gene>
<evidence type="ECO:0000259" key="2">
    <source>
        <dbReference type="Pfam" id="PF22322"/>
    </source>
</evidence>
<accession>A0A371K4X9</accession>
<sequence>MADPRPNLNDIRTSYQVADDEVITYRPRVFGAIDIPFTDGREMTKTEGALLDRLTRDRGLVGLSEFRDIARNAFAEGERRFPDNPVPSGVPADRAREWQGNDGHRDAFRHAYWSARLAQEYGPDWAKAFTTAHEGLPGNWANREAMDLYNNSIGVQIGAANRNATPEQLANLIGQQLDQGKLVLMNSSGNLEWSDRVRVGQHGLSPDDVIGPKLPTPGAVSTDSRQASLTPQAAPGEARTAVAALDPNVARMREDPMYQQVVAAMRTHGMADEQLAANLYAGAKLKGFEGVTGIQPGNPVVDANGQPDRNVFVFDGSRGPTGPNYAMVSENQARGVREQDAANVAVQTPGAAQPQVQLAAAQTAEQPEPQRKALG</sequence>
<dbReference type="RefSeq" id="WP_115858356.1">
    <property type="nucleotide sequence ID" value="NZ_QTSU01000001.1"/>
</dbReference>
<feature type="region of interest" description="Disordered" evidence="1">
    <location>
        <begin position="348"/>
        <end position="375"/>
    </location>
</feature>
<dbReference type="InterPro" id="IPR054246">
    <property type="entry name" value="DUF6973"/>
</dbReference>
<feature type="compositionally biased region" description="Low complexity" evidence="1">
    <location>
        <begin position="351"/>
        <end position="367"/>
    </location>
</feature>
<evidence type="ECO:0000256" key="1">
    <source>
        <dbReference type="SAM" id="MobiDB-lite"/>
    </source>
</evidence>
<name>A0A371K4X9_9GAMM</name>
<dbReference type="AlphaFoldDB" id="A0A371K4X9"/>
<evidence type="ECO:0000313" key="3">
    <source>
        <dbReference type="EMBL" id="RDZ28920.1"/>
    </source>
</evidence>
<feature type="region of interest" description="Disordered" evidence="1">
    <location>
        <begin position="80"/>
        <end position="100"/>
    </location>
</feature>
<protein>
    <recommendedName>
        <fullName evidence="2">DUF6973 domain-containing protein</fullName>
    </recommendedName>
</protein>
<reference evidence="3 4" key="1">
    <citation type="submission" date="2018-08" db="EMBL/GenBank/DDBJ databases">
        <title>Lysobacter sp. zong2l5, whole genome shotgun sequence.</title>
        <authorList>
            <person name="Zhang X."/>
            <person name="Feng G."/>
            <person name="Zhu H."/>
        </authorList>
    </citation>
    <scope>NUCLEOTIDE SEQUENCE [LARGE SCALE GENOMIC DNA]</scope>
    <source>
        <strain evidence="4">zong2l5</strain>
    </source>
</reference>
<dbReference type="Pfam" id="PF22322">
    <property type="entry name" value="DUF6973"/>
    <property type="match status" value="1"/>
</dbReference>
<keyword evidence="4" id="KW-1185">Reference proteome</keyword>
<dbReference type="OrthoDB" id="6152272at2"/>
<comment type="caution">
    <text evidence="3">The sequence shown here is derived from an EMBL/GenBank/DDBJ whole genome shotgun (WGS) entry which is preliminary data.</text>
</comment>
<dbReference type="Proteomes" id="UP000264492">
    <property type="component" value="Unassembled WGS sequence"/>
</dbReference>
<proteinExistence type="predicted"/>
<evidence type="ECO:0000313" key="4">
    <source>
        <dbReference type="Proteomes" id="UP000264492"/>
    </source>
</evidence>
<organism evidence="3 4">
    <name type="scientific">Lysobacter silvisoli</name>
    <dbReference type="NCBI Taxonomy" id="2293254"/>
    <lineage>
        <taxon>Bacteria</taxon>
        <taxon>Pseudomonadati</taxon>
        <taxon>Pseudomonadota</taxon>
        <taxon>Gammaproteobacteria</taxon>
        <taxon>Lysobacterales</taxon>
        <taxon>Lysobacteraceae</taxon>
        <taxon>Lysobacter</taxon>
    </lineage>
</organism>
<feature type="domain" description="DUF6973" evidence="2">
    <location>
        <begin position="97"/>
        <end position="180"/>
    </location>
</feature>
<dbReference type="EMBL" id="QTSU01000001">
    <property type="protein sequence ID" value="RDZ28920.1"/>
    <property type="molecule type" value="Genomic_DNA"/>
</dbReference>